<dbReference type="OrthoDB" id="3776185at2759"/>
<accession>A0A177BVT1</accession>
<keyword evidence="1" id="KW-0175">Coiled coil</keyword>
<dbReference type="InParanoid" id="A0A177BVT1"/>
<feature type="coiled-coil region" evidence="1">
    <location>
        <begin position="103"/>
        <end position="200"/>
    </location>
</feature>
<protein>
    <submittedName>
        <fullName evidence="3">Uncharacterized protein</fullName>
    </submittedName>
</protein>
<feature type="region of interest" description="Disordered" evidence="2">
    <location>
        <begin position="205"/>
        <end position="237"/>
    </location>
</feature>
<feature type="region of interest" description="Disordered" evidence="2">
    <location>
        <begin position="249"/>
        <end position="275"/>
    </location>
</feature>
<dbReference type="Proteomes" id="UP000077069">
    <property type="component" value="Unassembled WGS sequence"/>
</dbReference>
<dbReference type="AlphaFoldDB" id="A0A177BVT1"/>
<evidence type="ECO:0000313" key="4">
    <source>
        <dbReference type="Proteomes" id="UP000077069"/>
    </source>
</evidence>
<dbReference type="GeneID" id="28766997"/>
<gene>
    <name evidence="3" type="ORF">CC84DRAFT_1223662</name>
</gene>
<organism evidence="3 4">
    <name type="scientific">Paraphaeosphaeria sporulosa</name>
    <dbReference type="NCBI Taxonomy" id="1460663"/>
    <lineage>
        <taxon>Eukaryota</taxon>
        <taxon>Fungi</taxon>
        <taxon>Dikarya</taxon>
        <taxon>Ascomycota</taxon>
        <taxon>Pezizomycotina</taxon>
        <taxon>Dothideomycetes</taxon>
        <taxon>Pleosporomycetidae</taxon>
        <taxon>Pleosporales</taxon>
        <taxon>Massarineae</taxon>
        <taxon>Didymosphaeriaceae</taxon>
        <taxon>Paraphaeosphaeria</taxon>
    </lineage>
</organism>
<feature type="compositionally biased region" description="Polar residues" evidence="2">
    <location>
        <begin position="258"/>
        <end position="275"/>
    </location>
</feature>
<reference evidence="3 4" key="1">
    <citation type="submission" date="2016-05" db="EMBL/GenBank/DDBJ databases">
        <title>Comparative analysis of secretome profiles of manganese(II)-oxidizing ascomycete fungi.</title>
        <authorList>
            <consortium name="DOE Joint Genome Institute"/>
            <person name="Zeiner C.A."/>
            <person name="Purvine S.O."/>
            <person name="Zink E.M."/>
            <person name="Wu S."/>
            <person name="Pasa-Tolic L."/>
            <person name="Chaput D.L."/>
            <person name="Haridas S."/>
            <person name="Grigoriev I.V."/>
            <person name="Santelli C.M."/>
            <person name="Hansel C.M."/>
        </authorList>
    </citation>
    <scope>NUCLEOTIDE SEQUENCE [LARGE SCALE GENOMIC DNA]</scope>
    <source>
        <strain evidence="3 4">AP3s5-JAC2a</strain>
    </source>
</reference>
<evidence type="ECO:0000313" key="3">
    <source>
        <dbReference type="EMBL" id="OAF98667.1"/>
    </source>
</evidence>
<feature type="compositionally biased region" description="Basic and acidic residues" evidence="2">
    <location>
        <begin position="76"/>
        <end position="95"/>
    </location>
</feature>
<sequence>MESPQDFWARKIGQLRGVQPPSSEPEKDLEEPTPAQASAPKKNGGSLAFKAPSKLPVTPSTTMKWADYDSEDEDEHQVKAEAEAEANDAHQKAHESGIVTNAVARQAKRLDETEATVERQAQRIDELSGEIKDQASRIVRLQATINEKTVHVADLKADVTEKDAHIVDLIRQAHEETHRAMQLEDELERKNRIIETLQLQIAESTSIPDSGSATEVEVDEGAVEASLSQPGPETSPIALEPKKLDELVDPADTAPGAMQNTLEKPAKSQATSSTADVDFPALSPVEFPALGTPTPVRDLRLSPFVTAENIKKMPPPPPARTIKMAVDLSKYQKQPAGGSKKFVFGSRHATEAPPKIDVSKDIRAMSKEERKPFGYGPTVQITMGNETVAAVPKYVFMQVSFKAFKHWTDNPNAAAIRFEGGSMGKDALNVVLDWMTMHTYCKSVFSIKLRPENSDRQNLQLVRCARVLGLHPMYVSQFTRGYCEQVRYGPSKELVALIEELVYTEDDPIFDCLANCMAMERSMIKPEHIGSWDDELARLPKLARKVQDVRAQKNFASGKTHSKEKKVIQPTKAAERVRATTTTITAEADIDPEAAWRATGPAYV</sequence>
<evidence type="ECO:0000256" key="2">
    <source>
        <dbReference type="SAM" id="MobiDB-lite"/>
    </source>
</evidence>
<dbReference type="EMBL" id="KV441565">
    <property type="protein sequence ID" value="OAF98667.1"/>
    <property type="molecule type" value="Genomic_DNA"/>
</dbReference>
<keyword evidence="4" id="KW-1185">Reference proteome</keyword>
<name>A0A177BVT1_9PLEO</name>
<evidence type="ECO:0000256" key="1">
    <source>
        <dbReference type="SAM" id="Coils"/>
    </source>
</evidence>
<dbReference type="Gene3D" id="1.20.5.730">
    <property type="entry name" value="Single helix bin"/>
    <property type="match status" value="1"/>
</dbReference>
<proteinExistence type="predicted"/>
<dbReference type="RefSeq" id="XP_018029033.1">
    <property type="nucleotide sequence ID" value="XM_018183511.1"/>
</dbReference>
<feature type="region of interest" description="Disordered" evidence="2">
    <location>
        <begin position="1"/>
        <end position="96"/>
    </location>
</feature>